<keyword evidence="4" id="KW-0223">Dioxygenase</keyword>
<dbReference type="EMBL" id="JAVDWW010000004">
    <property type="protein sequence ID" value="MDR7169476.1"/>
    <property type="molecule type" value="Genomic_DNA"/>
</dbReference>
<dbReference type="InterPro" id="IPR005708">
    <property type="entry name" value="Homogentis_dOase"/>
</dbReference>
<dbReference type="SUPFAM" id="SSF51182">
    <property type="entry name" value="RmlC-like cupins"/>
    <property type="match status" value="1"/>
</dbReference>
<dbReference type="InterPro" id="IPR014710">
    <property type="entry name" value="RmlC-like_jellyroll"/>
</dbReference>
<evidence type="ECO:0000256" key="5">
    <source>
        <dbReference type="ARBA" id="ARBA00023002"/>
    </source>
</evidence>
<comment type="cofactor">
    <cofactor evidence="1">
        <name>Fe cation</name>
        <dbReference type="ChEBI" id="CHEBI:24875"/>
    </cofactor>
</comment>
<evidence type="ECO:0000313" key="10">
    <source>
        <dbReference type="Proteomes" id="UP001251217"/>
    </source>
</evidence>
<evidence type="ECO:0000259" key="7">
    <source>
        <dbReference type="Pfam" id="PF04209"/>
    </source>
</evidence>
<evidence type="ECO:0000259" key="8">
    <source>
        <dbReference type="Pfam" id="PF20510"/>
    </source>
</evidence>
<sequence>MSDSHQEVAMPYYRAVGAFPRQRHTAFSLEDGTPTFEEFIGEEGFSGTGALLYHRRVPSALVDARAWDLGDQSLTANTPLLPRHFHLPDLFHEVTGRDAVRHRRPVLANADVRISYVVADTPSPLYSNGIGDEVIFVESGAATLESVFGRVEVRQGDNVVIPRVTIHRWLPHTDAGPLRLLCVEAAGHVRPPDKHRTRYGQFLEGSPITERDLRGPAGPLLAPDELVDADTEVYVKHRTASGLHGTVVVYDHHPFDVVGWDGHLYPYALNYRDFSPVVGAVLQPPPTYQVLQGPGFVVCNFVPRPLEFAPGAIKVPYYHSNVDSDEVMFYFAGETAARKGSGIRTGSVSLHPAAYTHGPRRRAYLDSPGFTEPNEMAFMVDTFRPLEVAEGGTASDVPGYPWSWSDKPYAGRPQQKGGHGE</sequence>
<gene>
    <name evidence="9" type="ORF">J2W56_003217</name>
</gene>
<dbReference type="Proteomes" id="UP001251217">
    <property type="component" value="Unassembled WGS sequence"/>
</dbReference>
<evidence type="ECO:0000256" key="2">
    <source>
        <dbReference type="ARBA" id="ARBA00007757"/>
    </source>
</evidence>
<dbReference type="GO" id="GO:0004411">
    <property type="term" value="F:homogentisate 1,2-dioxygenase activity"/>
    <property type="evidence" value="ECO:0007669"/>
    <property type="project" value="UniProtKB-EC"/>
</dbReference>
<dbReference type="PANTHER" id="PTHR11056:SF0">
    <property type="entry name" value="HOMOGENTISATE 1,2-DIOXYGENASE"/>
    <property type="match status" value="1"/>
</dbReference>
<comment type="caution">
    <text evidence="9">The sequence shown here is derived from an EMBL/GenBank/DDBJ whole genome shotgun (WGS) entry which is preliminary data.</text>
</comment>
<keyword evidence="5 9" id="KW-0560">Oxidoreductase</keyword>
<keyword evidence="10" id="KW-1185">Reference proteome</keyword>
<dbReference type="Gene3D" id="2.60.120.10">
    <property type="entry name" value="Jelly Rolls"/>
    <property type="match status" value="2"/>
</dbReference>
<name>A0ABU1XG18_9NOCA</name>
<dbReference type="Pfam" id="PF04209">
    <property type="entry name" value="HgmA_C"/>
    <property type="match status" value="1"/>
</dbReference>
<keyword evidence="3" id="KW-0479">Metal-binding</keyword>
<evidence type="ECO:0000256" key="3">
    <source>
        <dbReference type="ARBA" id="ARBA00022723"/>
    </source>
</evidence>
<dbReference type="Pfam" id="PF20510">
    <property type="entry name" value="HgmA_N"/>
    <property type="match status" value="1"/>
</dbReference>
<dbReference type="CDD" id="cd02208">
    <property type="entry name" value="cupin_RmlC-like"/>
    <property type="match status" value="1"/>
</dbReference>
<keyword evidence="6" id="KW-0408">Iron</keyword>
<dbReference type="InterPro" id="IPR046451">
    <property type="entry name" value="HgmA_C"/>
</dbReference>
<dbReference type="InterPro" id="IPR046452">
    <property type="entry name" value="HgmA_N"/>
</dbReference>
<proteinExistence type="inferred from homology"/>
<organism evidence="9 10">
    <name type="scientific">Nocardia kruczakiae</name>
    <dbReference type="NCBI Taxonomy" id="261477"/>
    <lineage>
        <taxon>Bacteria</taxon>
        <taxon>Bacillati</taxon>
        <taxon>Actinomycetota</taxon>
        <taxon>Actinomycetes</taxon>
        <taxon>Mycobacteriales</taxon>
        <taxon>Nocardiaceae</taxon>
        <taxon>Nocardia</taxon>
    </lineage>
</organism>
<dbReference type="InterPro" id="IPR011051">
    <property type="entry name" value="RmlC_Cupin_sf"/>
</dbReference>
<dbReference type="PANTHER" id="PTHR11056">
    <property type="entry name" value="HOMOGENTISATE 1,2-DIOXYGENASE"/>
    <property type="match status" value="1"/>
</dbReference>
<comment type="similarity">
    <text evidence="2">Belongs to the homogentisate dioxygenase family.</text>
</comment>
<evidence type="ECO:0000256" key="1">
    <source>
        <dbReference type="ARBA" id="ARBA00001962"/>
    </source>
</evidence>
<accession>A0ABU1XG18</accession>
<reference evidence="9 10" key="1">
    <citation type="submission" date="2023-07" db="EMBL/GenBank/DDBJ databases">
        <title>Sorghum-associated microbial communities from plants grown in Nebraska, USA.</title>
        <authorList>
            <person name="Schachtman D."/>
        </authorList>
    </citation>
    <scope>NUCLEOTIDE SEQUENCE [LARGE SCALE GENOMIC DNA]</scope>
    <source>
        <strain evidence="9 10">4272</strain>
    </source>
</reference>
<evidence type="ECO:0000256" key="4">
    <source>
        <dbReference type="ARBA" id="ARBA00022964"/>
    </source>
</evidence>
<feature type="domain" description="Homogentisate 1,2-dioxygenase C-terminal" evidence="7">
    <location>
        <begin position="276"/>
        <end position="392"/>
    </location>
</feature>
<dbReference type="EC" id="1.13.11.5" evidence="9"/>
<evidence type="ECO:0000313" key="9">
    <source>
        <dbReference type="EMBL" id="MDR7169476.1"/>
    </source>
</evidence>
<evidence type="ECO:0000256" key="6">
    <source>
        <dbReference type="ARBA" id="ARBA00023004"/>
    </source>
</evidence>
<feature type="domain" description="Homogentisate 1,2-dioxygenase N-terminal" evidence="8">
    <location>
        <begin position="124"/>
        <end position="269"/>
    </location>
</feature>
<protein>
    <submittedName>
        <fullName evidence="9">Homogentisate 1,2-dioxygenase</fullName>
        <ecNumber evidence="9">1.13.11.5</ecNumber>
    </submittedName>
</protein>